<proteinExistence type="predicted"/>
<dbReference type="Pfam" id="PF08240">
    <property type="entry name" value="ADH_N"/>
    <property type="match status" value="1"/>
</dbReference>
<dbReference type="PANTHER" id="PTHR11695:SF294">
    <property type="entry name" value="RETICULON-4-INTERACTING PROTEIN 1, MITOCHONDRIAL"/>
    <property type="match status" value="1"/>
</dbReference>
<protein>
    <submittedName>
        <fullName evidence="2">Quinone oxidoreductase</fullName>
    </submittedName>
</protein>
<dbReference type="Gene3D" id="3.40.50.720">
    <property type="entry name" value="NAD(P)-binding Rossmann-like Domain"/>
    <property type="match status" value="1"/>
</dbReference>
<dbReference type="InterPro" id="IPR050700">
    <property type="entry name" value="YIM1/Zinc_Alcohol_DH_Fams"/>
</dbReference>
<dbReference type="InterPro" id="IPR020843">
    <property type="entry name" value="ER"/>
</dbReference>
<sequence>MATTYRAWVATKKGLPAVSLELKNDLVLPTRIPKGHVVVQVEAAALNPYIYKMTAGLSDFADGRPHIAERDFAGTVADPNDTSFVKGDKVFGFLPKATATVGALAEFLVIPASLVVKQPPGITSVEAAGLGIVVLTAHSALKALKVQRGDTVLINGGSSAVGLSAIQVAKNHMGLKVVATASAKNRAVLLDLGVDEFIDYTTAPLHEQLISRARTSPKFNGLFDAVGLTETALYLNCTRYLAPGAHYISAGGFPTSRKALMGMLRLILESSLHPVWLGGIPHKFSIATCPQDRKSLEEVRELVVQGSLKPIVDSVYSFDRTGLMAAYDKLMTSRAVGKVVIQVQRI</sequence>
<dbReference type="InterPro" id="IPR013154">
    <property type="entry name" value="ADH-like_N"/>
</dbReference>
<dbReference type="CDD" id="cd08267">
    <property type="entry name" value="MDR1"/>
    <property type="match status" value="1"/>
</dbReference>
<keyword evidence="3" id="KW-1185">Reference proteome</keyword>
<evidence type="ECO:0000313" key="2">
    <source>
        <dbReference type="EMBL" id="GAT49833.1"/>
    </source>
</evidence>
<reference evidence="2" key="1">
    <citation type="submission" date="2014-09" db="EMBL/GenBank/DDBJ databases">
        <title>Genome sequence of the luminous mushroom Mycena chlorophos for searching fungal bioluminescence genes.</title>
        <authorList>
            <person name="Tanaka Y."/>
            <person name="Kasuga D."/>
            <person name="Oba Y."/>
            <person name="Hase S."/>
            <person name="Sato K."/>
            <person name="Oba Y."/>
            <person name="Sakakibara Y."/>
        </authorList>
    </citation>
    <scope>NUCLEOTIDE SEQUENCE</scope>
</reference>
<dbReference type="InterPro" id="IPR036291">
    <property type="entry name" value="NAD(P)-bd_dom_sf"/>
</dbReference>
<dbReference type="Proteomes" id="UP000815677">
    <property type="component" value="Unassembled WGS sequence"/>
</dbReference>
<organism evidence="2 3">
    <name type="scientific">Mycena chlorophos</name>
    <name type="common">Agaric fungus</name>
    <name type="synonym">Agaricus chlorophos</name>
    <dbReference type="NCBI Taxonomy" id="658473"/>
    <lineage>
        <taxon>Eukaryota</taxon>
        <taxon>Fungi</taxon>
        <taxon>Dikarya</taxon>
        <taxon>Basidiomycota</taxon>
        <taxon>Agaricomycotina</taxon>
        <taxon>Agaricomycetes</taxon>
        <taxon>Agaricomycetidae</taxon>
        <taxon>Agaricales</taxon>
        <taxon>Marasmiineae</taxon>
        <taxon>Mycenaceae</taxon>
        <taxon>Mycena</taxon>
    </lineage>
</organism>
<name>A0ABQ0LFF2_MYCCL</name>
<dbReference type="InterPro" id="IPR011032">
    <property type="entry name" value="GroES-like_sf"/>
</dbReference>
<accession>A0ABQ0LFF2</accession>
<evidence type="ECO:0000259" key="1">
    <source>
        <dbReference type="SMART" id="SM00829"/>
    </source>
</evidence>
<dbReference type="SUPFAM" id="SSF50129">
    <property type="entry name" value="GroES-like"/>
    <property type="match status" value="1"/>
</dbReference>
<dbReference type="EMBL" id="DF845947">
    <property type="protein sequence ID" value="GAT49833.1"/>
    <property type="molecule type" value="Genomic_DNA"/>
</dbReference>
<feature type="domain" description="Enoyl reductase (ER)" evidence="1">
    <location>
        <begin position="17"/>
        <end position="341"/>
    </location>
</feature>
<dbReference type="SMART" id="SM00829">
    <property type="entry name" value="PKS_ER"/>
    <property type="match status" value="1"/>
</dbReference>
<gene>
    <name evidence="2" type="ORF">MCHLO_07121</name>
</gene>
<dbReference type="Gene3D" id="3.90.180.10">
    <property type="entry name" value="Medium-chain alcohol dehydrogenases, catalytic domain"/>
    <property type="match status" value="1"/>
</dbReference>
<dbReference type="Pfam" id="PF13602">
    <property type="entry name" value="ADH_zinc_N_2"/>
    <property type="match status" value="1"/>
</dbReference>
<evidence type="ECO:0000313" key="3">
    <source>
        <dbReference type="Proteomes" id="UP000815677"/>
    </source>
</evidence>
<dbReference type="PANTHER" id="PTHR11695">
    <property type="entry name" value="ALCOHOL DEHYDROGENASE RELATED"/>
    <property type="match status" value="1"/>
</dbReference>
<dbReference type="SUPFAM" id="SSF51735">
    <property type="entry name" value="NAD(P)-binding Rossmann-fold domains"/>
    <property type="match status" value="1"/>
</dbReference>